<evidence type="ECO:0000256" key="2">
    <source>
        <dbReference type="ARBA" id="ARBA00023224"/>
    </source>
</evidence>
<feature type="transmembrane region" description="Helical" evidence="5">
    <location>
        <begin position="305"/>
        <end position="323"/>
    </location>
</feature>
<dbReference type="PROSITE" id="PS50885">
    <property type="entry name" value="HAMP"/>
    <property type="match status" value="1"/>
</dbReference>
<comment type="caution">
    <text evidence="8">The sequence shown here is derived from an EMBL/GenBank/DDBJ whole genome shotgun (WGS) entry which is preliminary data.</text>
</comment>
<sequence length="687" mass="76178">MLARLWYRCPLRWRLFLAFAFALGVMLLVALTLQSRHFVTNRVEHLLEQELPQSLEHLGAQMALDLAPSIQLSRSLAQNPFLHRWIEAGLPEAGRADAEVALRQVRDEVNASGAFLAASVAGEVHYFYFQGDQIHQRIFDPEAASDGWYYRYLARQVPYELNLDTNAYAEGRLRMFVNYSSRAKDARVNQPLLVAGVSLDARALGEMISHYRLAGLGRASLVHPNGQIEISHETSRLPWVAEQPLWSDLLHPEAIQVREITRSEVDHGQPFFVASYWLEEIQRFVVVEVERDALIAPIQQQWRDALLLTLGLLLISLLVLLPLSNSLIGPLMAFQRQLISMTQSLDLKQPIQVQDRAEIGQLAEQSNQLFTRLDQVITQVMQSAGELSQSAHRLAHTAGLVHHQQDIQQAMSQTMAAAIEEMSSSVAEITSTMEELSTSSTQIADHSQSVVDVANVTLQSSQEGAQAMQDLEQRMALIDEENQQSLAEIMALGAKSKEISRVMDLINTLADQTKLIAFNAALEASSAGESGKRFSVVAAEIRRLADSVTDSTREIEQRTQEIQDSIQRLVMTSEKGALSIQQGRRVSSKTAADLEGLVAAAAQTSHAAQQISLSTRQQKTASSQVVVALRDIAAASTHNAQSVRQITEISEEMLQMAATLSNLVHVFHAQQSVHDHPSHSQKEKSLA</sequence>
<organism evidence="8 9">
    <name type="scientific">Marinospirillum alkalitolerans</name>
    <dbReference type="NCBI Taxonomy" id="3123374"/>
    <lineage>
        <taxon>Bacteria</taxon>
        <taxon>Pseudomonadati</taxon>
        <taxon>Pseudomonadota</taxon>
        <taxon>Gammaproteobacteria</taxon>
        <taxon>Oceanospirillales</taxon>
        <taxon>Oceanospirillaceae</taxon>
        <taxon>Marinospirillum</taxon>
    </lineage>
</organism>
<feature type="domain" description="Methyl-accepting transducer" evidence="6">
    <location>
        <begin position="397"/>
        <end position="633"/>
    </location>
</feature>
<dbReference type="EMBL" id="JBANFI010000004">
    <property type="protein sequence ID" value="MFK7160770.1"/>
    <property type="molecule type" value="Genomic_DNA"/>
</dbReference>
<reference evidence="8 9" key="1">
    <citation type="submission" date="2024-02" db="EMBL/GenBank/DDBJ databases">
        <title>Marinospirillum sp. MEB 164 isolated from Lonar lake sediment.</title>
        <authorList>
            <person name="Joshi A."/>
            <person name="Thite S."/>
        </authorList>
    </citation>
    <scope>NUCLEOTIDE SEQUENCE [LARGE SCALE GENOMIC DNA]</scope>
    <source>
        <strain evidence="8 9">MEB164</strain>
    </source>
</reference>
<dbReference type="Gene3D" id="6.10.340.10">
    <property type="match status" value="1"/>
</dbReference>
<dbReference type="InterPro" id="IPR003660">
    <property type="entry name" value="HAMP_dom"/>
</dbReference>
<dbReference type="PROSITE" id="PS50111">
    <property type="entry name" value="CHEMOTAXIS_TRANSDUC_2"/>
    <property type="match status" value="1"/>
</dbReference>
<evidence type="ECO:0000259" key="6">
    <source>
        <dbReference type="PROSITE" id="PS50111"/>
    </source>
</evidence>
<evidence type="ECO:0000256" key="4">
    <source>
        <dbReference type="PROSITE-ProRule" id="PRU00284"/>
    </source>
</evidence>
<dbReference type="RefSeq" id="WP_405338813.1">
    <property type="nucleotide sequence ID" value="NZ_JBANFI010000004.1"/>
</dbReference>
<dbReference type="InterPro" id="IPR004089">
    <property type="entry name" value="MCPsignal_dom"/>
</dbReference>
<evidence type="ECO:0000256" key="1">
    <source>
        <dbReference type="ARBA" id="ARBA00004370"/>
    </source>
</evidence>
<dbReference type="PANTHER" id="PTHR32089:SF112">
    <property type="entry name" value="LYSOZYME-LIKE PROTEIN-RELATED"/>
    <property type="match status" value="1"/>
</dbReference>
<comment type="similarity">
    <text evidence="3">Belongs to the methyl-accepting chemotaxis (MCP) protein family.</text>
</comment>
<dbReference type="SMART" id="SM00283">
    <property type="entry name" value="MA"/>
    <property type="match status" value="1"/>
</dbReference>
<proteinExistence type="inferred from homology"/>
<feature type="transmembrane region" description="Helical" evidence="5">
    <location>
        <begin position="12"/>
        <end position="33"/>
    </location>
</feature>
<gene>
    <name evidence="8" type="ORF">V6U78_06940</name>
</gene>
<dbReference type="Gene3D" id="1.10.287.950">
    <property type="entry name" value="Methyl-accepting chemotaxis protein"/>
    <property type="match status" value="1"/>
</dbReference>
<evidence type="ECO:0000313" key="9">
    <source>
        <dbReference type="Proteomes" id="UP001621714"/>
    </source>
</evidence>
<evidence type="ECO:0000256" key="5">
    <source>
        <dbReference type="SAM" id="Phobius"/>
    </source>
</evidence>
<dbReference type="Pfam" id="PF00015">
    <property type="entry name" value="MCPsignal"/>
    <property type="match status" value="1"/>
</dbReference>
<keyword evidence="9" id="KW-1185">Reference proteome</keyword>
<keyword evidence="5" id="KW-1133">Transmembrane helix</keyword>
<evidence type="ECO:0000256" key="3">
    <source>
        <dbReference type="ARBA" id="ARBA00029447"/>
    </source>
</evidence>
<comment type="subcellular location">
    <subcellularLocation>
        <location evidence="1">Membrane</location>
    </subcellularLocation>
</comment>
<dbReference type="Proteomes" id="UP001621714">
    <property type="component" value="Unassembled WGS sequence"/>
</dbReference>
<name>A0ABW8PWT8_9GAMM</name>
<keyword evidence="2 4" id="KW-0807">Transducer</keyword>
<accession>A0ABW8PWT8</accession>
<feature type="domain" description="HAMP" evidence="7">
    <location>
        <begin position="325"/>
        <end position="378"/>
    </location>
</feature>
<dbReference type="SUPFAM" id="SSF58104">
    <property type="entry name" value="Methyl-accepting chemotaxis protein (MCP) signaling domain"/>
    <property type="match status" value="1"/>
</dbReference>
<evidence type="ECO:0000313" key="8">
    <source>
        <dbReference type="EMBL" id="MFK7160770.1"/>
    </source>
</evidence>
<dbReference type="PANTHER" id="PTHR32089">
    <property type="entry name" value="METHYL-ACCEPTING CHEMOTAXIS PROTEIN MCPB"/>
    <property type="match status" value="1"/>
</dbReference>
<keyword evidence="5" id="KW-0812">Transmembrane</keyword>
<protein>
    <submittedName>
        <fullName evidence="8">Methyl-accepting chemotaxis protein</fullName>
    </submittedName>
</protein>
<keyword evidence="5" id="KW-0472">Membrane</keyword>
<evidence type="ECO:0000259" key="7">
    <source>
        <dbReference type="PROSITE" id="PS50885"/>
    </source>
</evidence>